<dbReference type="OrthoDB" id="9764892at2"/>
<dbReference type="PANTHER" id="PTHR43365">
    <property type="entry name" value="BLR7806 PROTEIN"/>
    <property type="match status" value="1"/>
</dbReference>
<dbReference type="InterPro" id="IPR020613">
    <property type="entry name" value="Thiolase_CS"/>
</dbReference>
<comment type="caution">
    <text evidence="8">The sequence shown here is derived from an EMBL/GenBank/DDBJ whole genome shotgun (WGS) entry which is preliminary data.</text>
</comment>
<dbReference type="Pfam" id="PF00108">
    <property type="entry name" value="Thiolase_N"/>
    <property type="match status" value="1"/>
</dbReference>
<evidence type="ECO:0000256" key="1">
    <source>
        <dbReference type="ARBA" id="ARBA00010982"/>
    </source>
</evidence>
<dbReference type="Pfam" id="PF02803">
    <property type="entry name" value="Thiolase_C"/>
    <property type="match status" value="1"/>
</dbReference>
<dbReference type="FunFam" id="3.40.47.10:FF:000010">
    <property type="entry name" value="Acetyl-CoA acetyltransferase (Thiolase)"/>
    <property type="match status" value="1"/>
</dbReference>
<dbReference type="GO" id="GO:0003988">
    <property type="term" value="F:acetyl-CoA C-acyltransferase activity"/>
    <property type="evidence" value="ECO:0007669"/>
    <property type="project" value="UniProtKB-ARBA"/>
</dbReference>
<protein>
    <submittedName>
        <fullName evidence="8">Thiolase family protein</fullName>
    </submittedName>
</protein>
<gene>
    <name evidence="8" type="ORF">EDM52_20085</name>
</gene>
<dbReference type="CDD" id="cd00751">
    <property type="entry name" value="thiolase"/>
    <property type="match status" value="1"/>
</dbReference>
<feature type="active site" description="Proton acceptor" evidence="4">
    <location>
        <position position="368"/>
    </location>
</feature>
<organism evidence="8 9">
    <name type="scientific">Brevibacillus invocatus</name>
    <dbReference type="NCBI Taxonomy" id="173959"/>
    <lineage>
        <taxon>Bacteria</taxon>
        <taxon>Bacillati</taxon>
        <taxon>Bacillota</taxon>
        <taxon>Bacilli</taxon>
        <taxon>Bacillales</taxon>
        <taxon>Paenibacillaceae</taxon>
        <taxon>Brevibacillus</taxon>
    </lineage>
</organism>
<evidence type="ECO:0000313" key="9">
    <source>
        <dbReference type="Proteomes" id="UP000282028"/>
    </source>
</evidence>
<dbReference type="Proteomes" id="UP000282028">
    <property type="component" value="Unassembled WGS sequence"/>
</dbReference>
<evidence type="ECO:0000256" key="3">
    <source>
        <dbReference type="ARBA" id="ARBA00023315"/>
    </source>
</evidence>
<evidence type="ECO:0000256" key="2">
    <source>
        <dbReference type="ARBA" id="ARBA00022679"/>
    </source>
</evidence>
<dbReference type="NCBIfam" id="TIGR01930">
    <property type="entry name" value="AcCoA-C-Actrans"/>
    <property type="match status" value="1"/>
</dbReference>
<sequence length="383" mass="41299">MKSNHDAVIVDAVRSPIGKKNGALSQTRPDELAAQVLRALVERNRLDPVLVEDVKMGCVTQVAEQGGNIARLASLIAGFPVEVCGVTSNRACGSSLETLNQAAHEILAGMTDVVIAAGVESMNRVKMGIDMTQLSDKLFAQYEMIPQGISAERIAKQWDLSRQDMDLYSLNSHEKALRAQAVNRFAQEIVPVRANTADGQQMDFLMVESPRETSLEKTAALKPAFLPEGSITAGNSSPINDGASAVLLMSRQRAEELGYRPRARVVATAVSGVDPTIMLTGIIPATRKVLQRARLELEDIDLFEVNEAFASVVLAWEKEIKPDPAKVNVNGGALALGHPLGASGTRLIATMLHELEKREARYGLATLCIMHGMAVATIIEREG</sequence>
<evidence type="ECO:0000256" key="4">
    <source>
        <dbReference type="PIRSR" id="PIRSR000429-1"/>
    </source>
</evidence>
<reference evidence="8 9" key="1">
    <citation type="submission" date="2018-10" db="EMBL/GenBank/DDBJ databases">
        <title>Phylogenomics of Brevibacillus.</title>
        <authorList>
            <person name="Dunlap C."/>
        </authorList>
    </citation>
    <scope>NUCLEOTIDE SEQUENCE [LARGE SCALE GENOMIC DNA]</scope>
    <source>
        <strain evidence="8 9">JCM 12215</strain>
    </source>
</reference>
<dbReference type="PIRSF" id="PIRSF000429">
    <property type="entry name" value="Ac-CoA_Ac_transf"/>
    <property type="match status" value="1"/>
</dbReference>
<accession>A0A3M8BYT9</accession>
<proteinExistence type="inferred from homology"/>
<dbReference type="InterPro" id="IPR002155">
    <property type="entry name" value="Thiolase"/>
</dbReference>
<name>A0A3M8BYT9_9BACL</name>
<keyword evidence="9" id="KW-1185">Reference proteome</keyword>
<dbReference type="InterPro" id="IPR020616">
    <property type="entry name" value="Thiolase_N"/>
</dbReference>
<keyword evidence="3 5" id="KW-0012">Acyltransferase</keyword>
<dbReference type="InterPro" id="IPR016039">
    <property type="entry name" value="Thiolase-like"/>
</dbReference>
<keyword evidence="2 5" id="KW-0808">Transferase</keyword>
<dbReference type="SUPFAM" id="SSF53901">
    <property type="entry name" value="Thiolase-like"/>
    <property type="match status" value="2"/>
</dbReference>
<dbReference type="EMBL" id="RHHR01000043">
    <property type="protein sequence ID" value="RNB68610.1"/>
    <property type="molecule type" value="Genomic_DNA"/>
</dbReference>
<dbReference type="InterPro" id="IPR020617">
    <property type="entry name" value="Thiolase_C"/>
</dbReference>
<dbReference type="AlphaFoldDB" id="A0A3M8BYT9"/>
<evidence type="ECO:0000256" key="5">
    <source>
        <dbReference type="RuleBase" id="RU003557"/>
    </source>
</evidence>
<comment type="similarity">
    <text evidence="1 5">Belongs to the thiolase-like superfamily. Thiolase family.</text>
</comment>
<dbReference type="Gene3D" id="3.40.47.10">
    <property type="match status" value="2"/>
</dbReference>
<feature type="active site" description="Acyl-thioester intermediate" evidence="4">
    <location>
        <position position="92"/>
    </location>
</feature>
<feature type="domain" description="Thiolase N-terminal" evidence="6">
    <location>
        <begin position="8"/>
        <end position="251"/>
    </location>
</feature>
<dbReference type="PANTHER" id="PTHR43365:SF1">
    <property type="entry name" value="ACETYL-COA C-ACYLTRANSFERASE"/>
    <property type="match status" value="1"/>
</dbReference>
<feature type="active site" description="Proton acceptor" evidence="4">
    <location>
        <position position="338"/>
    </location>
</feature>
<dbReference type="RefSeq" id="WP_122910730.1">
    <property type="nucleotide sequence ID" value="NZ_CBCSBE010000034.1"/>
</dbReference>
<feature type="domain" description="Thiolase C-terminal" evidence="7">
    <location>
        <begin position="260"/>
        <end position="381"/>
    </location>
</feature>
<evidence type="ECO:0000259" key="6">
    <source>
        <dbReference type="Pfam" id="PF00108"/>
    </source>
</evidence>
<evidence type="ECO:0000259" key="7">
    <source>
        <dbReference type="Pfam" id="PF02803"/>
    </source>
</evidence>
<evidence type="ECO:0000313" key="8">
    <source>
        <dbReference type="EMBL" id="RNB68610.1"/>
    </source>
</evidence>
<dbReference type="PROSITE" id="PS00737">
    <property type="entry name" value="THIOLASE_2"/>
    <property type="match status" value="1"/>
</dbReference>